<evidence type="ECO:0000313" key="2">
    <source>
        <dbReference type="Proteomes" id="UP000762676"/>
    </source>
</evidence>
<comment type="caution">
    <text evidence="1">The sequence shown here is derived from an EMBL/GenBank/DDBJ whole genome shotgun (WGS) entry which is preliminary data.</text>
</comment>
<organism evidence="1 2">
    <name type="scientific">Elysia marginata</name>
    <dbReference type="NCBI Taxonomy" id="1093978"/>
    <lineage>
        <taxon>Eukaryota</taxon>
        <taxon>Metazoa</taxon>
        <taxon>Spiralia</taxon>
        <taxon>Lophotrochozoa</taxon>
        <taxon>Mollusca</taxon>
        <taxon>Gastropoda</taxon>
        <taxon>Heterobranchia</taxon>
        <taxon>Euthyneura</taxon>
        <taxon>Panpulmonata</taxon>
        <taxon>Sacoglossa</taxon>
        <taxon>Placobranchoidea</taxon>
        <taxon>Plakobranchidae</taxon>
        <taxon>Elysia</taxon>
    </lineage>
</organism>
<dbReference type="EMBL" id="BMAT01007869">
    <property type="protein sequence ID" value="GFR73130.1"/>
    <property type="molecule type" value="Genomic_DNA"/>
</dbReference>
<name>A0AAV4FLF9_9GAST</name>
<dbReference type="AlphaFoldDB" id="A0AAV4FLF9"/>
<sequence>MPVVISGFLLYGDNLQANVLLNITAGPLLTVAQILITLHLMAGAVILINPLCQESEDLLGIPPRFWLEACFVEDGNDGISALHGIDLAKVWRHLVFDWELTLHEKVACVEIILVGTLAGSAATYSAVVSLFFDSDVATPCYVR</sequence>
<reference evidence="1 2" key="1">
    <citation type="journal article" date="2021" name="Elife">
        <title>Chloroplast acquisition without the gene transfer in kleptoplastic sea slugs, Plakobranchus ocellatus.</title>
        <authorList>
            <person name="Maeda T."/>
            <person name="Takahashi S."/>
            <person name="Yoshida T."/>
            <person name="Shimamura S."/>
            <person name="Takaki Y."/>
            <person name="Nagai Y."/>
            <person name="Toyoda A."/>
            <person name="Suzuki Y."/>
            <person name="Arimoto A."/>
            <person name="Ishii H."/>
            <person name="Satoh N."/>
            <person name="Nishiyama T."/>
            <person name="Hasebe M."/>
            <person name="Maruyama T."/>
            <person name="Minagawa J."/>
            <person name="Obokata J."/>
            <person name="Shigenobu S."/>
        </authorList>
    </citation>
    <scope>NUCLEOTIDE SEQUENCE [LARGE SCALE GENOMIC DNA]</scope>
</reference>
<dbReference type="Proteomes" id="UP000762676">
    <property type="component" value="Unassembled WGS sequence"/>
</dbReference>
<accession>A0AAV4FLF9</accession>
<evidence type="ECO:0000313" key="1">
    <source>
        <dbReference type="EMBL" id="GFR73130.1"/>
    </source>
</evidence>
<proteinExistence type="predicted"/>
<gene>
    <name evidence="1" type="ORF">ElyMa_003858800</name>
</gene>
<keyword evidence="2" id="KW-1185">Reference proteome</keyword>
<protein>
    <submittedName>
        <fullName evidence="1">Vacuolar amino acid transporter 1</fullName>
    </submittedName>
</protein>